<dbReference type="Pfam" id="PF04234">
    <property type="entry name" value="CopC"/>
    <property type="match status" value="1"/>
</dbReference>
<dbReference type="GO" id="GO:0005886">
    <property type="term" value="C:plasma membrane"/>
    <property type="evidence" value="ECO:0007669"/>
    <property type="project" value="TreeGrafter"/>
</dbReference>
<keyword evidence="2" id="KW-0479">Metal-binding</keyword>
<keyword evidence="8" id="KW-1185">Reference proteome</keyword>
<sequence length="132" mass="13898">MNRVIRLLAFTTASLLLTTLSVTPSHSHSAIVSSIPKASATLTAAPTSITLNFNEDILELKGKQISTVSLATFAGKVIALKKPQVTANRLTARIASPALKSGKYQISYRVVSADGHVITGGYTFSIALTKGK</sequence>
<reference evidence="7 8" key="1">
    <citation type="submission" date="2016-07" db="EMBL/GenBank/DDBJ databases">
        <title>High microdiversification within the ubiquitous acI lineage of Actinobacteria.</title>
        <authorList>
            <person name="Neuenschwander S.M."/>
            <person name="Salcher M."/>
            <person name="Ghai R."/>
            <person name="Pernthaler J."/>
        </authorList>
    </citation>
    <scope>NUCLEOTIDE SEQUENCE [LARGE SCALE GENOMIC DNA]</scope>
    <source>
        <strain evidence="7">MMS-IA-56</strain>
    </source>
</reference>
<dbReference type="Gene3D" id="2.60.40.1220">
    <property type="match status" value="1"/>
</dbReference>
<gene>
    <name evidence="7" type="ORF">A1sIA56_00815</name>
</gene>
<dbReference type="GO" id="GO:0006825">
    <property type="term" value="P:copper ion transport"/>
    <property type="evidence" value="ECO:0007669"/>
    <property type="project" value="InterPro"/>
</dbReference>
<evidence type="ECO:0000259" key="6">
    <source>
        <dbReference type="Pfam" id="PF04234"/>
    </source>
</evidence>
<dbReference type="AlphaFoldDB" id="A0A249KFA5"/>
<feature type="signal peptide" evidence="5">
    <location>
        <begin position="1"/>
        <end position="29"/>
    </location>
</feature>
<evidence type="ECO:0000256" key="2">
    <source>
        <dbReference type="ARBA" id="ARBA00022723"/>
    </source>
</evidence>
<feature type="domain" description="CopC" evidence="6">
    <location>
        <begin position="28"/>
        <end position="126"/>
    </location>
</feature>
<accession>A0A249KFA5</accession>
<dbReference type="RefSeq" id="WP_095673077.1">
    <property type="nucleotide sequence ID" value="NZ_CP016773.1"/>
</dbReference>
<evidence type="ECO:0000256" key="5">
    <source>
        <dbReference type="SAM" id="SignalP"/>
    </source>
</evidence>
<dbReference type="EMBL" id="CP016773">
    <property type="protein sequence ID" value="ASY15481.1"/>
    <property type="molecule type" value="Genomic_DNA"/>
</dbReference>
<name>A0A249KFA5_9ACTN</name>
<dbReference type="Proteomes" id="UP000217215">
    <property type="component" value="Chromosome"/>
</dbReference>
<dbReference type="SUPFAM" id="SSF81296">
    <property type="entry name" value="E set domains"/>
    <property type="match status" value="1"/>
</dbReference>
<keyword evidence="4" id="KW-0186">Copper</keyword>
<keyword evidence="3 5" id="KW-0732">Signal</keyword>
<dbReference type="OrthoDB" id="5242236at2"/>
<dbReference type="PANTHER" id="PTHR34820:SF4">
    <property type="entry name" value="INNER MEMBRANE PROTEIN YEBZ"/>
    <property type="match status" value="1"/>
</dbReference>
<evidence type="ECO:0000256" key="1">
    <source>
        <dbReference type="ARBA" id="ARBA00004196"/>
    </source>
</evidence>
<dbReference type="InterPro" id="IPR014755">
    <property type="entry name" value="Cu-Rt/internalin_Ig-like"/>
</dbReference>
<dbReference type="InterPro" id="IPR007348">
    <property type="entry name" value="CopC_dom"/>
</dbReference>
<dbReference type="GO" id="GO:0005507">
    <property type="term" value="F:copper ion binding"/>
    <property type="evidence" value="ECO:0007669"/>
    <property type="project" value="InterPro"/>
</dbReference>
<evidence type="ECO:0000313" key="8">
    <source>
        <dbReference type="Proteomes" id="UP000217215"/>
    </source>
</evidence>
<dbReference type="InterPro" id="IPR032694">
    <property type="entry name" value="CopC/D"/>
</dbReference>
<organism evidence="7 8">
    <name type="scientific">Candidatus Planktophila sulfonica</name>
    <dbReference type="NCBI Taxonomy" id="1884904"/>
    <lineage>
        <taxon>Bacteria</taxon>
        <taxon>Bacillati</taxon>
        <taxon>Actinomycetota</taxon>
        <taxon>Actinomycetes</taxon>
        <taxon>Candidatus Nanopelagicales</taxon>
        <taxon>Candidatus Nanopelagicaceae</taxon>
        <taxon>Candidatus Planktophila</taxon>
    </lineage>
</organism>
<dbReference type="KEGG" id="psuf:A1sIA56_00815"/>
<evidence type="ECO:0000256" key="4">
    <source>
        <dbReference type="ARBA" id="ARBA00023008"/>
    </source>
</evidence>
<feature type="chain" id="PRO_5012829057" evidence="5">
    <location>
        <begin position="30"/>
        <end position="132"/>
    </location>
</feature>
<protein>
    <submittedName>
        <fullName evidence="7">Copper resistance protein C</fullName>
    </submittedName>
</protein>
<proteinExistence type="predicted"/>
<dbReference type="PANTHER" id="PTHR34820">
    <property type="entry name" value="INNER MEMBRANE PROTEIN YEBZ"/>
    <property type="match status" value="1"/>
</dbReference>
<evidence type="ECO:0000256" key="3">
    <source>
        <dbReference type="ARBA" id="ARBA00022729"/>
    </source>
</evidence>
<comment type="subcellular location">
    <subcellularLocation>
        <location evidence="1">Cell envelope</location>
    </subcellularLocation>
</comment>
<dbReference type="GO" id="GO:0042597">
    <property type="term" value="C:periplasmic space"/>
    <property type="evidence" value="ECO:0007669"/>
    <property type="project" value="InterPro"/>
</dbReference>
<dbReference type="GO" id="GO:0046688">
    <property type="term" value="P:response to copper ion"/>
    <property type="evidence" value="ECO:0007669"/>
    <property type="project" value="InterPro"/>
</dbReference>
<dbReference type="GO" id="GO:0030313">
    <property type="term" value="C:cell envelope"/>
    <property type="evidence" value="ECO:0007669"/>
    <property type="project" value="UniProtKB-SubCell"/>
</dbReference>
<dbReference type="InterPro" id="IPR014756">
    <property type="entry name" value="Ig_E-set"/>
</dbReference>
<evidence type="ECO:0000313" key="7">
    <source>
        <dbReference type="EMBL" id="ASY15481.1"/>
    </source>
</evidence>